<dbReference type="PaxDb" id="55529-EKX42614"/>
<proteinExistence type="inferred from homology"/>
<evidence type="ECO:0000259" key="10">
    <source>
        <dbReference type="PROSITE" id="PS51068"/>
    </source>
</evidence>
<evidence type="ECO:0000313" key="12">
    <source>
        <dbReference type="EnsemblProtists" id="EKX42614"/>
    </source>
</evidence>
<dbReference type="GO" id="GO:0008270">
    <property type="term" value="F:zinc ion binding"/>
    <property type="evidence" value="ECO:0007669"/>
    <property type="project" value="InterPro"/>
</dbReference>
<dbReference type="Proteomes" id="UP000011087">
    <property type="component" value="Unassembled WGS sequence"/>
</dbReference>
<evidence type="ECO:0000256" key="5">
    <source>
        <dbReference type="ARBA" id="ARBA00023125"/>
    </source>
</evidence>
<sequence length="330" mass="37765">MPELPEVERARRVLERFCVGFVVKCCQVVQDNKVFEGVAPDTFKERMTGDQLAPCVLLLHLLSRMLLLFAHDHRDCSRCDVKIPENVWQELCSCYIPGATILAARRKGKHLWLELKERPWPLIHLGMTGSFAAVSPDGTKEVAEYVNSRVDAESWPPKFWKFRLVMENGNDVAFIAIRRFERVRMQQDPRRESPVKDLGFDPLTDMLPLADFKDELLSRSGPVKGALLDQSFCAGVGNWIADEVLYQARLHPQTPSSSLSLEQVKVEVEAVWQSLQMVIGKACEEEADSSKFPKDWLFHYRWNKKQASKWSNDRMGSSAAEENDYWCTAC</sequence>
<dbReference type="SMART" id="SM01232">
    <property type="entry name" value="H2TH"/>
    <property type="match status" value="1"/>
</dbReference>
<evidence type="ECO:0000313" key="13">
    <source>
        <dbReference type="Proteomes" id="UP000011087"/>
    </source>
</evidence>
<evidence type="ECO:0000256" key="3">
    <source>
        <dbReference type="ARBA" id="ARBA00022763"/>
    </source>
</evidence>
<keyword evidence="4" id="KW-0378">Hydrolase</keyword>
<dbReference type="RefSeq" id="XP_005829594.1">
    <property type="nucleotide sequence ID" value="XM_005829537.1"/>
</dbReference>
<dbReference type="GO" id="GO:0003906">
    <property type="term" value="F:DNA-(apurinic or apyrimidinic site) endonuclease activity"/>
    <property type="evidence" value="ECO:0007669"/>
    <property type="project" value="InterPro"/>
</dbReference>
<dbReference type="GO" id="GO:0016829">
    <property type="term" value="F:lyase activity"/>
    <property type="evidence" value="ECO:0007669"/>
    <property type="project" value="UniProtKB-KW"/>
</dbReference>
<dbReference type="PROSITE" id="PS51068">
    <property type="entry name" value="FPG_CAT"/>
    <property type="match status" value="1"/>
</dbReference>
<dbReference type="OrthoDB" id="444592at2759"/>
<dbReference type="EMBL" id="JH993015">
    <property type="protein sequence ID" value="EKX42614.1"/>
    <property type="molecule type" value="Genomic_DNA"/>
</dbReference>
<dbReference type="Pfam" id="PF06831">
    <property type="entry name" value="H2TH"/>
    <property type="match status" value="1"/>
</dbReference>
<accession>L1J398</accession>
<reference evidence="11 13" key="1">
    <citation type="journal article" date="2012" name="Nature">
        <title>Algal genomes reveal evolutionary mosaicism and the fate of nucleomorphs.</title>
        <authorList>
            <consortium name="DOE Joint Genome Institute"/>
            <person name="Curtis B.A."/>
            <person name="Tanifuji G."/>
            <person name="Burki F."/>
            <person name="Gruber A."/>
            <person name="Irimia M."/>
            <person name="Maruyama S."/>
            <person name="Arias M.C."/>
            <person name="Ball S.G."/>
            <person name="Gile G.H."/>
            <person name="Hirakawa Y."/>
            <person name="Hopkins J.F."/>
            <person name="Kuo A."/>
            <person name="Rensing S.A."/>
            <person name="Schmutz J."/>
            <person name="Symeonidi A."/>
            <person name="Elias M."/>
            <person name="Eveleigh R.J."/>
            <person name="Herman E.K."/>
            <person name="Klute M.J."/>
            <person name="Nakayama T."/>
            <person name="Obornik M."/>
            <person name="Reyes-Prieto A."/>
            <person name="Armbrust E.V."/>
            <person name="Aves S.J."/>
            <person name="Beiko R.G."/>
            <person name="Coutinho P."/>
            <person name="Dacks J.B."/>
            <person name="Durnford D.G."/>
            <person name="Fast N.M."/>
            <person name="Green B.R."/>
            <person name="Grisdale C.J."/>
            <person name="Hempel F."/>
            <person name="Henrissat B."/>
            <person name="Hoppner M.P."/>
            <person name="Ishida K."/>
            <person name="Kim E."/>
            <person name="Koreny L."/>
            <person name="Kroth P.G."/>
            <person name="Liu Y."/>
            <person name="Malik S.B."/>
            <person name="Maier U.G."/>
            <person name="McRose D."/>
            <person name="Mock T."/>
            <person name="Neilson J.A."/>
            <person name="Onodera N.T."/>
            <person name="Poole A.M."/>
            <person name="Pritham E.J."/>
            <person name="Richards T.A."/>
            <person name="Rocap G."/>
            <person name="Roy S.W."/>
            <person name="Sarai C."/>
            <person name="Schaack S."/>
            <person name="Shirato S."/>
            <person name="Slamovits C.H."/>
            <person name="Spencer D.F."/>
            <person name="Suzuki S."/>
            <person name="Worden A.Z."/>
            <person name="Zauner S."/>
            <person name="Barry K."/>
            <person name="Bell C."/>
            <person name="Bharti A.K."/>
            <person name="Crow J.A."/>
            <person name="Grimwood J."/>
            <person name="Kramer R."/>
            <person name="Lindquist E."/>
            <person name="Lucas S."/>
            <person name="Salamov A."/>
            <person name="McFadden G.I."/>
            <person name="Lane C.E."/>
            <person name="Keeling P.J."/>
            <person name="Gray M.W."/>
            <person name="Grigoriev I.V."/>
            <person name="Archibald J.M."/>
        </authorList>
    </citation>
    <scope>NUCLEOTIDE SEQUENCE</scope>
    <source>
        <strain evidence="11 13">CCMP2712</strain>
    </source>
</reference>
<dbReference type="OMA" id="NWIAHEV"/>
<protein>
    <recommendedName>
        <fullName evidence="10">Formamidopyrimidine-DNA glycosylase catalytic domain-containing protein</fullName>
    </recommendedName>
</protein>
<comment type="catalytic activity">
    <reaction evidence="1">
        <text>Hydrolysis of DNA containing ring-opened 7-methylguanine residues, releasing 2,6-diamino-4-hydroxy-5-(N-methyl)formamidopyrimidine.</text>
        <dbReference type="EC" id="3.2.2.23"/>
    </reaction>
</comment>
<evidence type="ECO:0000313" key="11">
    <source>
        <dbReference type="EMBL" id="EKX42614.1"/>
    </source>
</evidence>
<dbReference type="GO" id="GO:0008534">
    <property type="term" value="F:oxidized purine nucleobase lesion DNA N-glycosylase activity"/>
    <property type="evidence" value="ECO:0007669"/>
    <property type="project" value="UniProtKB-EC"/>
</dbReference>
<dbReference type="EnsemblProtists" id="EKX42614">
    <property type="protein sequence ID" value="EKX42614"/>
    <property type="gene ID" value="GUITHDRAFT_141036"/>
</dbReference>
<reference evidence="13" key="2">
    <citation type="submission" date="2012-11" db="EMBL/GenBank/DDBJ databases">
        <authorList>
            <person name="Kuo A."/>
            <person name="Curtis B.A."/>
            <person name="Tanifuji G."/>
            <person name="Burki F."/>
            <person name="Gruber A."/>
            <person name="Irimia M."/>
            <person name="Maruyama S."/>
            <person name="Arias M.C."/>
            <person name="Ball S.G."/>
            <person name="Gile G.H."/>
            <person name="Hirakawa Y."/>
            <person name="Hopkins J.F."/>
            <person name="Rensing S.A."/>
            <person name="Schmutz J."/>
            <person name="Symeonidi A."/>
            <person name="Elias M."/>
            <person name="Eveleigh R.J."/>
            <person name="Herman E.K."/>
            <person name="Klute M.J."/>
            <person name="Nakayama T."/>
            <person name="Obornik M."/>
            <person name="Reyes-Prieto A."/>
            <person name="Armbrust E.V."/>
            <person name="Aves S.J."/>
            <person name="Beiko R.G."/>
            <person name="Coutinho P."/>
            <person name="Dacks J.B."/>
            <person name="Durnford D.G."/>
            <person name="Fast N.M."/>
            <person name="Green B.R."/>
            <person name="Grisdale C."/>
            <person name="Hempe F."/>
            <person name="Henrissat B."/>
            <person name="Hoppner M.P."/>
            <person name="Ishida K.-I."/>
            <person name="Kim E."/>
            <person name="Koreny L."/>
            <person name="Kroth P.G."/>
            <person name="Liu Y."/>
            <person name="Malik S.-B."/>
            <person name="Maier U.G."/>
            <person name="McRose D."/>
            <person name="Mock T."/>
            <person name="Neilson J.A."/>
            <person name="Onodera N.T."/>
            <person name="Poole A.M."/>
            <person name="Pritham E.J."/>
            <person name="Richards T.A."/>
            <person name="Rocap G."/>
            <person name="Roy S.W."/>
            <person name="Sarai C."/>
            <person name="Schaack S."/>
            <person name="Shirato S."/>
            <person name="Slamovits C.H."/>
            <person name="Spencer D.F."/>
            <person name="Suzuki S."/>
            <person name="Worden A.Z."/>
            <person name="Zauner S."/>
            <person name="Barry K."/>
            <person name="Bell C."/>
            <person name="Bharti A.K."/>
            <person name="Crow J.A."/>
            <person name="Grimwood J."/>
            <person name="Kramer R."/>
            <person name="Lindquist E."/>
            <person name="Lucas S."/>
            <person name="Salamov A."/>
            <person name="McFadden G.I."/>
            <person name="Lane C.E."/>
            <person name="Keeling P.J."/>
            <person name="Gray M.W."/>
            <person name="Grigoriev I.V."/>
            <person name="Archibald J.M."/>
        </authorList>
    </citation>
    <scope>NUCLEOTIDE SEQUENCE</scope>
    <source>
        <strain evidence="13">CCMP2712</strain>
    </source>
</reference>
<keyword evidence="8" id="KW-0511">Multifunctional enzyme</keyword>
<evidence type="ECO:0000256" key="6">
    <source>
        <dbReference type="ARBA" id="ARBA00023204"/>
    </source>
</evidence>
<dbReference type="KEGG" id="gtt:GUITHDRAFT_141036"/>
<dbReference type="PANTHER" id="PTHR22993:SF9">
    <property type="entry name" value="FORMAMIDOPYRIMIDINE-DNA GLYCOSYLASE"/>
    <property type="match status" value="1"/>
</dbReference>
<dbReference type="GeneID" id="17299351"/>
<keyword evidence="5" id="KW-0238">DNA-binding</keyword>
<dbReference type="SUPFAM" id="SSF81624">
    <property type="entry name" value="N-terminal domain of MutM-like DNA repair proteins"/>
    <property type="match status" value="2"/>
</dbReference>
<dbReference type="InterPro" id="IPR015886">
    <property type="entry name" value="H2TH_FPG"/>
</dbReference>
<name>L1J398_GUITC</name>
<gene>
    <name evidence="11" type="ORF">GUITHDRAFT_141036</name>
</gene>
<evidence type="ECO:0000256" key="1">
    <source>
        <dbReference type="ARBA" id="ARBA00001668"/>
    </source>
</evidence>
<evidence type="ECO:0000256" key="2">
    <source>
        <dbReference type="ARBA" id="ARBA00009409"/>
    </source>
</evidence>
<feature type="domain" description="Formamidopyrimidine-DNA glycosylase catalytic" evidence="10">
    <location>
        <begin position="2"/>
        <end position="181"/>
    </location>
</feature>
<comment type="similarity">
    <text evidence="2">Belongs to the FPG family.</text>
</comment>
<evidence type="ECO:0000256" key="4">
    <source>
        <dbReference type="ARBA" id="ARBA00022801"/>
    </source>
</evidence>
<dbReference type="HOGENOM" id="CLU_038423_0_2_1"/>
<dbReference type="Gene3D" id="1.10.8.50">
    <property type="match status" value="1"/>
</dbReference>
<dbReference type="PANTHER" id="PTHR22993">
    <property type="entry name" value="FORMAMIDOPYRIMIDINE-DNA GLYCOSYLASE"/>
    <property type="match status" value="1"/>
</dbReference>
<dbReference type="AlphaFoldDB" id="L1J398"/>
<dbReference type="Pfam" id="PF01149">
    <property type="entry name" value="Fapy_DNA_glyco"/>
    <property type="match status" value="2"/>
</dbReference>
<dbReference type="GO" id="GO:0005634">
    <property type="term" value="C:nucleus"/>
    <property type="evidence" value="ECO:0007669"/>
    <property type="project" value="TreeGrafter"/>
</dbReference>
<keyword evidence="13" id="KW-1185">Reference proteome</keyword>
<organism evidence="11">
    <name type="scientific">Guillardia theta (strain CCMP2712)</name>
    <name type="common">Cryptophyte</name>
    <dbReference type="NCBI Taxonomy" id="905079"/>
    <lineage>
        <taxon>Eukaryota</taxon>
        <taxon>Cryptophyceae</taxon>
        <taxon>Pyrenomonadales</taxon>
        <taxon>Geminigeraceae</taxon>
        <taxon>Guillardia</taxon>
    </lineage>
</organism>
<dbReference type="SMART" id="SM00898">
    <property type="entry name" value="Fapy_DNA_glyco"/>
    <property type="match status" value="1"/>
</dbReference>
<dbReference type="InterPro" id="IPR010979">
    <property type="entry name" value="Ribosomal_uS13-like_H2TH"/>
</dbReference>
<evidence type="ECO:0000256" key="7">
    <source>
        <dbReference type="ARBA" id="ARBA00023239"/>
    </source>
</evidence>
<dbReference type="InterPro" id="IPR012319">
    <property type="entry name" value="FPG_cat"/>
</dbReference>
<keyword evidence="3" id="KW-0227">DNA damage</keyword>
<evidence type="ECO:0000256" key="8">
    <source>
        <dbReference type="ARBA" id="ARBA00023268"/>
    </source>
</evidence>
<keyword evidence="7" id="KW-0456">Lyase</keyword>
<keyword evidence="9" id="KW-0326">Glycosidase</keyword>
<dbReference type="GO" id="GO:0006284">
    <property type="term" value="P:base-excision repair"/>
    <property type="evidence" value="ECO:0007669"/>
    <property type="project" value="InterPro"/>
</dbReference>
<dbReference type="Gene3D" id="3.20.190.10">
    <property type="entry name" value="MutM-like, N-terminal"/>
    <property type="match status" value="2"/>
</dbReference>
<evidence type="ECO:0000256" key="9">
    <source>
        <dbReference type="ARBA" id="ARBA00023295"/>
    </source>
</evidence>
<dbReference type="SUPFAM" id="SSF46946">
    <property type="entry name" value="S13-like H2TH domain"/>
    <property type="match status" value="1"/>
</dbReference>
<dbReference type="GO" id="GO:0003684">
    <property type="term" value="F:damaged DNA binding"/>
    <property type="evidence" value="ECO:0007669"/>
    <property type="project" value="InterPro"/>
</dbReference>
<dbReference type="InterPro" id="IPR035937">
    <property type="entry name" value="FPG_N"/>
</dbReference>
<keyword evidence="6" id="KW-0234">DNA repair</keyword>
<reference evidence="12" key="3">
    <citation type="submission" date="2016-03" db="UniProtKB">
        <authorList>
            <consortium name="EnsemblProtists"/>
        </authorList>
    </citation>
    <scope>IDENTIFICATION</scope>
</reference>
<dbReference type="STRING" id="905079.L1J398"/>
<dbReference type="eggNOG" id="ENOG502QVDB">
    <property type="taxonomic scope" value="Eukaryota"/>
</dbReference>